<dbReference type="InterPro" id="IPR001387">
    <property type="entry name" value="Cro/C1-type_HTH"/>
</dbReference>
<dbReference type="SUPFAM" id="SSF47413">
    <property type="entry name" value="lambda repressor-like DNA-binding domains"/>
    <property type="match status" value="1"/>
</dbReference>
<sequence length="270" mass="31419">MREYFSANLKQLCRYYRSIAEVCRKLSINRGQFNKYLSGQSFPAAFNLKRICDFFGVEEYEIVLPTDQFINLIGGRARQTASSIQMAAPQRALEHLKQCSSPQIRLLTGYYHEYCYAMSNPGHISCSLVHIHERDGYFVYERNERSQSNIPGVEDFECYRYQGVAYYLQDRLFLVDYETHTSNEISQTILIPSYKSRITRLNGLKMGVSTCDHRAPVCTRVVWDFLGADIGHYSAYRRVRLYPVDTEEVDDDLKGRLRQTKMVNGLFELI</sequence>
<gene>
    <name evidence="2" type="ORF">PSH57_10660</name>
</gene>
<evidence type="ECO:0000259" key="1">
    <source>
        <dbReference type="PROSITE" id="PS50943"/>
    </source>
</evidence>
<reference evidence="2 3" key="1">
    <citation type="submission" date="2023-02" db="EMBL/GenBank/DDBJ databases">
        <title>Evolution of Hrp T3SS in non-pathogenic Pseudomonas fluorescens.</title>
        <authorList>
            <person name="Liao K."/>
            <person name="Wei H."/>
            <person name="Gu Y."/>
        </authorList>
    </citation>
    <scope>NUCLEOTIDE SEQUENCE [LARGE SCALE GENOMIC DNA]</scope>
    <source>
        <strain evidence="2 3">FP205</strain>
    </source>
</reference>
<dbReference type="InterPro" id="IPR010982">
    <property type="entry name" value="Lambda_DNA-bd_dom_sf"/>
</dbReference>
<evidence type="ECO:0000313" key="3">
    <source>
        <dbReference type="Proteomes" id="UP001230339"/>
    </source>
</evidence>
<dbReference type="Proteomes" id="UP001230339">
    <property type="component" value="Chromosome"/>
</dbReference>
<protein>
    <submittedName>
        <fullName evidence="2">Helix-turn-helix transcriptional regulator</fullName>
    </submittedName>
</protein>
<dbReference type="EMBL" id="CP117449">
    <property type="protein sequence ID" value="WLH15461.1"/>
    <property type="molecule type" value="Genomic_DNA"/>
</dbReference>
<dbReference type="PROSITE" id="PS50943">
    <property type="entry name" value="HTH_CROC1"/>
    <property type="match status" value="1"/>
</dbReference>
<name>A0ABY9GIT3_9PSED</name>
<dbReference type="SMART" id="SM00530">
    <property type="entry name" value="HTH_XRE"/>
    <property type="match status" value="1"/>
</dbReference>
<accession>A0ABY9GIT3</accession>
<evidence type="ECO:0000313" key="2">
    <source>
        <dbReference type="EMBL" id="WLH15461.1"/>
    </source>
</evidence>
<dbReference type="Gene3D" id="1.10.260.40">
    <property type="entry name" value="lambda repressor-like DNA-binding domains"/>
    <property type="match status" value="1"/>
</dbReference>
<dbReference type="RefSeq" id="WP_305390346.1">
    <property type="nucleotide sequence ID" value="NZ_CP117426.1"/>
</dbReference>
<proteinExistence type="predicted"/>
<organism evidence="2 3">
    <name type="scientific">Pseudomonas hefeiensis</name>
    <dbReference type="NCBI Taxonomy" id="2738125"/>
    <lineage>
        <taxon>Bacteria</taxon>
        <taxon>Pseudomonadati</taxon>
        <taxon>Pseudomonadota</taxon>
        <taxon>Gammaproteobacteria</taxon>
        <taxon>Pseudomonadales</taxon>
        <taxon>Pseudomonadaceae</taxon>
        <taxon>Pseudomonas</taxon>
    </lineage>
</organism>
<keyword evidence="3" id="KW-1185">Reference proteome</keyword>
<feature type="domain" description="HTH cro/C1-type" evidence="1">
    <location>
        <begin position="18"/>
        <end position="62"/>
    </location>
</feature>